<evidence type="ECO:0000313" key="10">
    <source>
        <dbReference type="Proteomes" id="UP000224567"/>
    </source>
</evidence>
<dbReference type="PROSITE" id="PS51795">
    <property type="entry name" value="ZF_FLZ"/>
    <property type="match status" value="1"/>
</dbReference>
<dbReference type="PANTHER" id="PTHR33059">
    <property type="entry name" value="FCS-LIKE ZINC FINGER 5"/>
    <property type="match status" value="1"/>
</dbReference>
<keyword evidence="4" id="KW-0479">Metal-binding</keyword>
<dbReference type="GO" id="GO:0005737">
    <property type="term" value="C:cytoplasm"/>
    <property type="evidence" value="ECO:0007669"/>
    <property type="project" value="UniProtKB-SubCell"/>
</dbReference>
<evidence type="ECO:0000256" key="6">
    <source>
        <dbReference type="PROSITE-ProRule" id="PRU01131"/>
    </source>
</evidence>
<feature type="region of interest" description="Disordered" evidence="7">
    <location>
        <begin position="1"/>
        <end position="38"/>
    </location>
</feature>
<organism evidence="9 10">
    <name type="scientific">Capsicum baccatum</name>
    <name type="common">Peruvian pepper</name>
    <dbReference type="NCBI Taxonomy" id="33114"/>
    <lineage>
        <taxon>Eukaryota</taxon>
        <taxon>Viridiplantae</taxon>
        <taxon>Streptophyta</taxon>
        <taxon>Embryophyta</taxon>
        <taxon>Tracheophyta</taxon>
        <taxon>Spermatophyta</taxon>
        <taxon>Magnoliopsida</taxon>
        <taxon>eudicotyledons</taxon>
        <taxon>Gunneridae</taxon>
        <taxon>Pentapetalae</taxon>
        <taxon>asterids</taxon>
        <taxon>lamiids</taxon>
        <taxon>Solanales</taxon>
        <taxon>Solanaceae</taxon>
        <taxon>Solanoideae</taxon>
        <taxon>Capsiceae</taxon>
        <taxon>Capsicum</taxon>
    </lineage>
</organism>
<reference evidence="10" key="2">
    <citation type="journal article" date="2017" name="J. Anim. Genet.">
        <title>Multiple reference genome sequences of hot pepper reveal the massive evolution of plant disease resistance genes by retroduplication.</title>
        <authorList>
            <person name="Kim S."/>
            <person name="Park J."/>
            <person name="Yeom S.-I."/>
            <person name="Kim Y.-M."/>
            <person name="Seo E."/>
            <person name="Kim K.-T."/>
            <person name="Kim M.-S."/>
            <person name="Lee J.M."/>
            <person name="Cheong K."/>
            <person name="Shin H.-S."/>
            <person name="Kim S.-B."/>
            <person name="Han K."/>
            <person name="Lee J."/>
            <person name="Park M."/>
            <person name="Lee H.-A."/>
            <person name="Lee H.-Y."/>
            <person name="Lee Y."/>
            <person name="Oh S."/>
            <person name="Lee J.H."/>
            <person name="Choi E."/>
            <person name="Choi E."/>
            <person name="Lee S.E."/>
            <person name="Jeon J."/>
            <person name="Kim H."/>
            <person name="Choi G."/>
            <person name="Song H."/>
            <person name="Lee J."/>
            <person name="Lee S.-C."/>
            <person name="Kwon J.-K."/>
            <person name="Lee H.-Y."/>
            <person name="Koo N."/>
            <person name="Hong Y."/>
            <person name="Kim R.W."/>
            <person name="Kang W.-H."/>
            <person name="Huh J.H."/>
            <person name="Kang B.-C."/>
            <person name="Yang T.-J."/>
            <person name="Lee Y.-H."/>
            <person name="Bennetzen J.L."/>
            <person name="Choi D."/>
        </authorList>
    </citation>
    <scope>NUCLEOTIDE SEQUENCE [LARGE SCALE GENOMIC DNA]</scope>
    <source>
        <strain evidence="10">cv. PBC81</strain>
    </source>
</reference>
<protein>
    <recommendedName>
        <fullName evidence="8">FLZ-type domain-containing protein</fullName>
    </recommendedName>
</protein>
<comment type="caution">
    <text evidence="9">The sequence shown here is derived from an EMBL/GenBank/DDBJ whole genome shotgun (WGS) entry which is preliminary data.</text>
</comment>
<evidence type="ECO:0000256" key="1">
    <source>
        <dbReference type="ARBA" id="ARBA00004496"/>
    </source>
</evidence>
<evidence type="ECO:0000313" key="9">
    <source>
        <dbReference type="EMBL" id="PHT46964.1"/>
    </source>
</evidence>
<keyword evidence="5" id="KW-0862">Zinc</keyword>
<evidence type="ECO:0000256" key="7">
    <source>
        <dbReference type="SAM" id="MobiDB-lite"/>
    </source>
</evidence>
<feature type="zinc finger region" description="FLZ-type" evidence="6">
    <location>
        <begin position="78"/>
        <end position="121"/>
    </location>
</feature>
<evidence type="ECO:0000256" key="2">
    <source>
        <dbReference type="ARBA" id="ARBA00009374"/>
    </source>
</evidence>
<evidence type="ECO:0000256" key="5">
    <source>
        <dbReference type="ARBA" id="ARBA00022771"/>
    </source>
</evidence>
<keyword evidence="5" id="KW-0863">Zinc-finger</keyword>
<evidence type="ECO:0000256" key="4">
    <source>
        <dbReference type="ARBA" id="ARBA00022723"/>
    </source>
</evidence>
<dbReference type="InterPro" id="IPR007650">
    <property type="entry name" value="Zf-FLZ_dom"/>
</dbReference>
<keyword evidence="10" id="KW-1185">Reference proteome</keyword>
<comment type="similarity">
    <text evidence="2">Belongs to the FLZ family.</text>
</comment>
<sequence length="134" mass="14846">MSKRARVNRNDSFDQPNYPNQNISSTDNPNNFLKPSSSFTNNAAATAATATATATTASAAVATPASFSSFGMTRNVGGIPNECFFSKKNFKKENHTYIYRSLAFCTEECREVQISFDQNMKKTRMEAANKKVYN</sequence>
<dbReference type="EMBL" id="MLFT02000006">
    <property type="protein sequence ID" value="PHT46964.1"/>
    <property type="molecule type" value="Genomic_DNA"/>
</dbReference>
<feature type="compositionally biased region" description="Polar residues" evidence="7">
    <location>
        <begin position="13"/>
        <end position="34"/>
    </location>
</feature>
<dbReference type="Pfam" id="PF04570">
    <property type="entry name" value="zf-FLZ"/>
    <property type="match status" value="1"/>
</dbReference>
<dbReference type="OrthoDB" id="1300852at2759"/>
<accession>A0A2G2WNZ8</accession>
<evidence type="ECO:0000256" key="3">
    <source>
        <dbReference type="ARBA" id="ARBA00022490"/>
    </source>
</evidence>
<dbReference type="AlphaFoldDB" id="A0A2G2WNZ8"/>
<comment type="subcellular location">
    <subcellularLocation>
        <location evidence="1">Cytoplasm</location>
    </subcellularLocation>
</comment>
<dbReference type="GO" id="GO:0008270">
    <property type="term" value="F:zinc ion binding"/>
    <property type="evidence" value="ECO:0007669"/>
    <property type="project" value="UniProtKB-KW"/>
</dbReference>
<feature type="domain" description="FLZ-type" evidence="8">
    <location>
        <begin position="78"/>
        <end position="121"/>
    </location>
</feature>
<name>A0A2G2WNZ8_CAPBA</name>
<keyword evidence="3" id="KW-0963">Cytoplasm</keyword>
<evidence type="ECO:0000259" key="8">
    <source>
        <dbReference type="PROSITE" id="PS51795"/>
    </source>
</evidence>
<proteinExistence type="inferred from homology"/>
<dbReference type="Proteomes" id="UP000224567">
    <property type="component" value="Unassembled WGS sequence"/>
</dbReference>
<gene>
    <name evidence="9" type="ORF">CQW23_16122</name>
</gene>
<reference evidence="9 10" key="1">
    <citation type="journal article" date="2017" name="Genome Biol.">
        <title>New reference genome sequences of hot pepper reveal the massive evolution of plant disease-resistance genes by retroduplication.</title>
        <authorList>
            <person name="Kim S."/>
            <person name="Park J."/>
            <person name="Yeom S.I."/>
            <person name="Kim Y.M."/>
            <person name="Seo E."/>
            <person name="Kim K.T."/>
            <person name="Kim M.S."/>
            <person name="Lee J.M."/>
            <person name="Cheong K."/>
            <person name="Shin H.S."/>
            <person name="Kim S.B."/>
            <person name="Han K."/>
            <person name="Lee J."/>
            <person name="Park M."/>
            <person name="Lee H.A."/>
            <person name="Lee H.Y."/>
            <person name="Lee Y."/>
            <person name="Oh S."/>
            <person name="Lee J.H."/>
            <person name="Choi E."/>
            <person name="Choi E."/>
            <person name="Lee S.E."/>
            <person name="Jeon J."/>
            <person name="Kim H."/>
            <person name="Choi G."/>
            <person name="Song H."/>
            <person name="Lee J."/>
            <person name="Lee S.C."/>
            <person name="Kwon J.K."/>
            <person name="Lee H.Y."/>
            <person name="Koo N."/>
            <person name="Hong Y."/>
            <person name="Kim R.W."/>
            <person name="Kang W.H."/>
            <person name="Huh J.H."/>
            <person name="Kang B.C."/>
            <person name="Yang T.J."/>
            <person name="Lee Y.H."/>
            <person name="Bennetzen J.L."/>
            <person name="Choi D."/>
        </authorList>
    </citation>
    <scope>NUCLEOTIDE SEQUENCE [LARGE SCALE GENOMIC DNA]</scope>
    <source>
        <strain evidence="10">cv. PBC81</strain>
    </source>
</reference>
<dbReference type="PANTHER" id="PTHR33059:SF76">
    <property type="entry name" value="FCS-LIKE ZINC FINGER 7"/>
    <property type="match status" value="1"/>
</dbReference>